<organism evidence="6 7">
    <name type="scientific">Caenorhabditis remanei</name>
    <name type="common">Caenorhabditis vulgaris</name>
    <dbReference type="NCBI Taxonomy" id="31234"/>
    <lineage>
        <taxon>Eukaryota</taxon>
        <taxon>Metazoa</taxon>
        <taxon>Ecdysozoa</taxon>
        <taxon>Nematoda</taxon>
        <taxon>Chromadorea</taxon>
        <taxon>Rhabditida</taxon>
        <taxon>Rhabditina</taxon>
        <taxon>Rhabditomorpha</taxon>
        <taxon>Rhabditoidea</taxon>
        <taxon>Rhabditidae</taxon>
        <taxon>Peloderinae</taxon>
        <taxon>Caenorhabditis</taxon>
    </lineage>
</organism>
<feature type="transmembrane region" description="Helical" evidence="5">
    <location>
        <begin position="123"/>
        <end position="145"/>
    </location>
</feature>
<dbReference type="GO" id="GO:0004984">
    <property type="term" value="F:olfactory receptor activity"/>
    <property type="evidence" value="ECO:0007669"/>
    <property type="project" value="TreeGrafter"/>
</dbReference>
<reference evidence="6 7" key="1">
    <citation type="submission" date="2019-12" db="EMBL/GenBank/DDBJ databases">
        <title>Chromosome-level assembly of the Caenorhabditis remanei genome.</title>
        <authorList>
            <person name="Teterina A.A."/>
            <person name="Willis J.H."/>
            <person name="Phillips P.C."/>
        </authorList>
    </citation>
    <scope>NUCLEOTIDE SEQUENCE [LARGE SCALE GENOMIC DNA]</scope>
    <source>
        <strain evidence="6 7">PX506</strain>
        <tissue evidence="6">Whole organism</tissue>
    </source>
</reference>
<feature type="transmembrane region" description="Helical" evidence="5">
    <location>
        <begin position="152"/>
        <end position="171"/>
    </location>
</feature>
<dbReference type="GO" id="GO:0004930">
    <property type="term" value="F:G protein-coupled receptor activity"/>
    <property type="evidence" value="ECO:0007669"/>
    <property type="project" value="InterPro"/>
</dbReference>
<dbReference type="EMBL" id="WUAV01000002">
    <property type="protein sequence ID" value="KAF1764506.1"/>
    <property type="molecule type" value="Genomic_DNA"/>
</dbReference>
<evidence type="ECO:0000256" key="5">
    <source>
        <dbReference type="SAM" id="Phobius"/>
    </source>
</evidence>
<keyword evidence="4 5" id="KW-0472">Membrane</keyword>
<keyword evidence="3 5" id="KW-1133">Transmembrane helix</keyword>
<dbReference type="InterPro" id="IPR051080">
    <property type="entry name" value="Nematode_rcpt-like_serp_alpha"/>
</dbReference>
<dbReference type="PANTHER" id="PTHR31357:SF4">
    <property type="entry name" value="SERPENTINE RECEPTOR CLASS ALPHA-34"/>
    <property type="match status" value="1"/>
</dbReference>
<dbReference type="GO" id="GO:0016020">
    <property type="term" value="C:membrane"/>
    <property type="evidence" value="ECO:0007669"/>
    <property type="project" value="UniProtKB-SubCell"/>
</dbReference>
<evidence type="ECO:0000313" key="7">
    <source>
        <dbReference type="Proteomes" id="UP000483820"/>
    </source>
</evidence>
<dbReference type="RefSeq" id="XP_053588883.1">
    <property type="nucleotide sequence ID" value="XM_053724689.1"/>
</dbReference>
<dbReference type="InterPro" id="IPR000344">
    <property type="entry name" value="7TM_GPCR_serpentine_rcpt_Sra"/>
</dbReference>
<protein>
    <submittedName>
        <fullName evidence="6">Uncharacterized protein</fullName>
    </submittedName>
</protein>
<dbReference type="Pfam" id="PF02117">
    <property type="entry name" value="7TM_GPCR_Sra"/>
    <property type="match status" value="1"/>
</dbReference>
<accession>A0A6A5HCE9</accession>
<feature type="transmembrane region" description="Helical" evidence="5">
    <location>
        <begin position="241"/>
        <end position="263"/>
    </location>
</feature>
<evidence type="ECO:0000256" key="1">
    <source>
        <dbReference type="ARBA" id="ARBA00004141"/>
    </source>
</evidence>
<evidence type="ECO:0000313" key="6">
    <source>
        <dbReference type="EMBL" id="KAF1764506.1"/>
    </source>
</evidence>
<proteinExistence type="predicted"/>
<feature type="transmembrane region" description="Helical" evidence="5">
    <location>
        <begin position="67"/>
        <end position="86"/>
    </location>
</feature>
<evidence type="ECO:0000256" key="2">
    <source>
        <dbReference type="ARBA" id="ARBA00022692"/>
    </source>
</evidence>
<evidence type="ECO:0000256" key="4">
    <source>
        <dbReference type="ARBA" id="ARBA00023136"/>
    </source>
</evidence>
<comment type="caution">
    <text evidence="6">The sequence shown here is derived from an EMBL/GenBank/DDBJ whole genome shotgun (WGS) entry which is preliminary data.</text>
</comment>
<dbReference type="AlphaFoldDB" id="A0A6A5HCE9"/>
<dbReference type="GeneID" id="9810404"/>
<dbReference type="PRINTS" id="PR00697">
    <property type="entry name" value="TMPROTEINSRA"/>
</dbReference>
<dbReference type="KEGG" id="crq:GCK72_004454"/>
<feature type="transmembrane region" description="Helical" evidence="5">
    <location>
        <begin position="201"/>
        <end position="221"/>
    </location>
</feature>
<dbReference type="PANTHER" id="PTHR31357">
    <property type="entry name" value="SERPENTINE RECEPTOR CLASS ALPHA-10"/>
    <property type="match status" value="1"/>
</dbReference>
<dbReference type="Proteomes" id="UP000483820">
    <property type="component" value="Chromosome II"/>
</dbReference>
<evidence type="ECO:0000256" key="3">
    <source>
        <dbReference type="ARBA" id="ARBA00022989"/>
    </source>
</evidence>
<feature type="transmembrane region" description="Helical" evidence="5">
    <location>
        <begin position="283"/>
        <end position="308"/>
    </location>
</feature>
<feature type="transmembrane region" description="Helical" evidence="5">
    <location>
        <begin position="33"/>
        <end position="55"/>
    </location>
</feature>
<keyword evidence="2 5" id="KW-0812">Transmembrane</keyword>
<name>A0A6A5HCE9_CAERE</name>
<sequence length="355" mass="40116">MNATRYKPPELMMVCANEVQLAQRNSIWFQLNVGANTILAIGTVVTSAIFFHRLFKKKSHFSSSMNVLLGVNVLTSNLHSFIYGYIQYWSLIRALLYHDQPCKIMFNEYECFPYYSLNILSRLMMITLYCAQTFNMLVIGIYPSLPESKIRGFALVAIALISSVGLCEIITNDGPNDNIQGNCLQRQGRNLDELKEQLFTYLRISFGVFVASNVALGLTYWRMKTKSNSTVSKKYQSIANYNASIVLLVITALVMIALGVYSYATAYIVDHVKEIDPVNVGLWTMWLYTYTIAEFVLPAALLLIPAIIKRQRKVKVAALTAPMTPAEEQAKYFKSLANDWDAELARKYPELAPVA</sequence>
<dbReference type="CTD" id="9810404"/>
<gene>
    <name evidence="6" type="ORF">GCK72_004454</name>
</gene>
<comment type="subcellular location">
    <subcellularLocation>
        <location evidence="1">Membrane</location>
        <topology evidence="1">Multi-pass membrane protein</topology>
    </subcellularLocation>
</comment>